<accession>A0A1R2BTL1</accession>
<feature type="coiled-coil region" evidence="1">
    <location>
        <begin position="24"/>
        <end position="62"/>
    </location>
</feature>
<keyword evidence="3" id="KW-1185">Reference proteome</keyword>
<feature type="coiled-coil region" evidence="1">
    <location>
        <begin position="189"/>
        <end position="261"/>
    </location>
</feature>
<feature type="coiled-coil region" evidence="1">
    <location>
        <begin position="98"/>
        <end position="132"/>
    </location>
</feature>
<organism evidence="2 3">
    <name type="scientific">Stentor coeruleus</name>
    <dbReference type="NCBI Taxonomy" id="5963"/>
    <lineage>
        <taxon>Eukaryota</taxon>
        <taxon>Sar</taxon>
        <taxon>Alveolata</taxon>
        <taxon>Ciliophora</taxon>
        <taxon>Postciliodesmatophora</taxon>
        <taxon>Heterotrichea</taxon>
        <taxon>Heterotrichida</taxon>
        <taxon>Stentoridae</taxon>
        <taxon>Stentor</taxon>
    </lineage>
</organism>
<evidence type="ECO:0000313" key="3">
    <source>
        <dbReference type="Proteomes" id="UP000187209"/>
    </source>
</evidence>
<protein>
    <submittedName>
        <fullName evidence="2">Uncharacterized protein</fullName>
    </submittedName>
</protein>
<evidence type="ECO:0000256" key="1">
    <source>
        <dbReference type="SAM" id="Coils"/>
    </source>
</evidence>
<feature type="coiled-coil region" evidence="1">
    <location>
        <begin position="425"/>
        <end position="522"/>
    </location>
</feature>
<gene>
    <name evidence="2" type="ORF">SteCoe_19653</name>
</gene>
<sequence>MSLQTLESNSKNSYSAYIESQNLLKSSELSNESLTSQIKLLETKLQANISSYHKQVQALQSEKTDLQSLICSNSITIQSLHEKILDHETKINDLTTHNNEAQTIINEKLQTIEKLKDEIEKENEEKEQVFIEKKSLKGIIDDQKECIKGLKGSLEEERAKCKELVLKNIEIDRMLGKKEELVCEWLEKNNEKEEMIGVLNIKINDQEEKNLELLRKIRQAEELDEEIQIAYNKLSDQLIKYEESQEKVSELEQVIFKIKNNYKIIMASLQDNSQTQDDFSDLDEASKKILNSVQNLLFSKQSIENSLNSKEHLLSKICTIFSLQSNEAEPLITNFTLLKQNLEEMQKNLTSSKELLLIEKKLTDILSKEKDIMREKLSKTKQNHIKELKSLQESLLQKDHLLIPNEINSKINLFESSTHEMTQKMEGLRISHRNLSIENAELREKIAEMTKIKEKTDKDLLLAKEEIQGLKEENKSKMEILRNTNKNILITRNEINMWKKCLDEKNSIIQDLREDLKAKNDEISTIGYEFNGKLKINKDQDDIEPDIKYLNKILQMKDKEIQDLKEKGQEYYEQADEALENQKKEIETSNKKCTSLKNEIKKLKEDLKNALEQKEIMLGEVKKLRINEYKMQKDYEEIRKIIQQLKDEKSKLLIEINKDNDIGYGQRNRVQERIRQENIVMKGQIEKLNQELFLIQKQNEKLMSKNKESNEMVLRAEIEKQSEEICNLNESLSRITAFVFSLPNICVGPNETSIVDSTIKAIKSLVEMNSRKVGQVGNCRDFEDKQSLGIETRNQMGKCFTFVNKAPKSPGSCRYKSAFK</sequence>
<dbReference type="OrthoDB" id="2344771at2759"/>
<dbReference type="EMBL" id="MPUH01000436">
    <property type="protein sequence ID" value="OMJ80159.1"/>
    <property type="molecule type" value="Genomic_DNA"/>
</dbReference>
<proteinExistence type="predicted"/>
<feature type="coiled-coil region" evidence="1">
    <location>
        <begin position="547"/>
        <end position="719"/>
    </location>
</feature>
<comment type="caution">
    <text evidence="2">The sequence shown here is derived from an EMBL/GenBank/DDBJ whole genome shotgun (WGS) entry which is preliminary data.</text>
</comment>
<dbReference type="AlphaFoldDB" id="A0A1R2BTL1"/>
<evidence type="ECO:0000313" key="2">
    <source>
        <dbReference type="EMBL" id="OMJ80159.1"/>
    </source>
</evidence>
<reference evidence="2 3" key="1">
    <citation type="submission" date="2016-11" db="EMBL/GenBank/DDBJ databases">
        <title>The macronuclear genome of Stentor coeruleus: a giant cell with tiny introns.</title>
        <authorList>
            <person name="Slabodnick M."/>
            <person name="Ruby J.G."/>
            <person name="Reiff S.B."/>
            <person name="Swart E.C."/>
            <person name="Gosai S."/>
            <person name="Prabakaran S."/>
            <person name="Witkowska E."/>
            <person name="Larue G.E."/>
            <person name="Fisher S."/>
            <person name="Freeman R.M."/>
            <person name="Gunawardena J."/>
            <person name="Chu W."/>
            <person name="Stover N.A."/>
            <person name="Gregory B.D."/>
            <person name="Nowacki M."/>
            <person name="Derisi J."/>
            <person name="Roy S.W."/>
            <person name="Marshall W.F."/>
            <person name="Sood P."/>
        </authorList>
    </citation>
    <scope>NUCLEOTIDE SEQUENCE [LARGE SCALE GENOMIC DNA]</scope>
    <source>
        <strain evidence="2">WM001</strain>
    </source>
</reference>
<name>A0A1R2BTL1_9CILI</name>
<dbReference type="Proteomes" id="UP000187209">
    <property type="component" value="Unassembled WGS sequence"/>
</dbReference>
<feature type="coiled-coil region" evidence="1">
    <location>
        <begin position="335"/>
        <end position="394"/>
    </location>
</feature>
<keyword evidence="1" id="KW-0175">Coiled coil</keyword>